<gene>
    <name evidence="5" type="ORF">OC842_007208</name>
</gene>
<sequence>MPLFVLSPASLAHSALFAGYYSYLGANVVSYRLKTGLLIGGGESAADVRQPGSEKKVPNPADEAKLRRAVRAYGNFTETTPLAFLFLFIAELNGAPTALVHAGFTTLFAARVLHGSFGIQAENAVAFGRPIGYVASLAVTLAAGLYNLRLGYEPLKTFLGAK</sequence>
<keyword evidence="3" id="KW-1133">Transmembrane helix</keyword>
<evidence type="ECO:0000256" key="4">
    <source>
        <dbReference type="ARBA" id="ARBA00023136"/>
    </source>
</evidence>
<dbReference type="Proteomes" id="UP001176521">
    <property type="component" value="Unassembled WGS sequence"/>
</dbReference>
<keyword evidence="6" id="KW-1185">Reference proteome</keyword>
<dbReference type="Pfam" id="PF01124">
    <property type="entry name" value="MAPEG"/>
    <property type="match status" value="1"/>
</dbReference>
<dbReference type="SUPFAM" id="SSF161084">
    <property type="entry name" value="MAPEG domain-like"/>
    <property type="match status" value="1"/>
</dbReference>
<comment type="subcellular location">
    <subcellularLocation>
        <location evidence="1">Membrane</location>
    </subcellularLocation>
</comment>
<dbReference type="GO" id="GO:0016020">
    <property type="term" value="C:membrane"/>
    <property type="evidence" value="ECO:0007669"/>
    <property type="project" value="UniProtKB-SubCell"/>
</dbReference>
<accession>A0AAN6G4T8</accession>
<dbReference type="EMBL" id="JAPDMQ010000845">
    <property type="protein sequence ID" value="KAK0520117.1"/>
    <property type="molecule type" value="Genomic_DNA"/>
</dbReference>
<keyword evidence="2" id="KW-0812">Transmembrane</keyword>
<comment type="caution">
    <text evidence="5">The sequence shown here is derived from an EMBL/GenBank/DDBJ whole genome shotgun (WGS) entry which is preliminary data.</text>
</comment>
<protein>
    <submittedName>
        <fullName evidence="5">Uncharacterized protein</fullName>
    </submittedName>
</protein>
<dbReference type="PANTHER" id="PTHR35814">
    <property type="match status" value="1"/>
</dbReference>
<evidence type="ECO:0000256" key="1">
    <source>
        <dbReference type="ARBA" id="ARBA00004370"/>
    </source>
</evidence>
<dbReference type="Gene3D" id="1.20.120.550">
    <property type="entry name" value="Membrane associated eicosanoid/glutathione metabolism-like domain"/>
    <property type="match status" value="1"/>
</dbReference>
<evidence type="ECO:0000256" key="3">
    <source>
        <dbReference type="ARBA" id="ARBA00022989"/>
    </source>
</evidence>
<keyword evidence="4" id="KW-0472">Membrane</keyword>
<dbReference type="InterPro" id="IPR001129">
    <property type="entry name" value="Membr-assoc_MAPEG"/>
</dbReference>
<evidence type="ECO:0000313" key="6">
    <source>
        <dbReference type="Proteomes" id="UP001176521"/>
    </source>
</evidence>
<name>A0AAN6G4T8_9BASI</name>
<dbReference type="PANTHER" id="PTHR35814:SF1">
    <property type="entry name" value="GLUTATHIONE S-TRANSFERASE-RELATED"/>
    <property type="match status" value="1"/>
</dbReference>
<dbReference type="AlphaFoldDB" id="A0AAN6G4T8"/>
<dbReference type="InterPro" id="IPR023352">
    <property type="entry name" value="MAPEG-like_dom_sf"/>
</dbReference>
<proteinExistence type="predicted"/>
<organism evidence="5 6">
    <name type="scientific">Tilletia horrida</name>
    <dbReference type="NCBI Taxonomy" id="155126"/>
    <lineage>
        <taxon>Eukaryota</taxon>
        <taxon>Fungi</taxon>
        <taxon>Dikarya</taxon>
        <taxon>Basidiomycota</taxon>
        <taxon>Ustilaginomycotina</taxon>
        <taxon>Exobasidiomycetes</taxon>
        <taxon>Tilletiales</taxon>
        <taxon>Tilletiaceae</taxon>
        <taxon>Tilletia</taxon>
    </lineage>
</organism>
<evidence type="ECO:0000313" key="5">
    <source>
        <dbReference type="EMBL" id="KAK0520117.1"/>
    </source>
</evidence>
<evidence type="ECO:0000256" key="2">
    <source>
        <dbReference type="ARBA" id="ARBA00022692"/>
    </source>
</evidence>
<reference evidence="5" key="1">
    <citation type="journal article" date="2023" name="PhytoFront">
        <title>Draft Genome Resources of Seven Strains of Tilletia horrida, Causal Agent of Kernel Smut of Rice.</title>
        <authorList>
            <person name="Khanal S."/>
            <person name="Antony Babu S."/>
            <person name="Zhou X.G."/>
        </authorList>
    </citation>
    <scope>NUCLEOTIDE SEQUENCE</scope>
    <source>
        <strain evidence="5">TX3</strain>
    </source>
</reference>